<proteinExistence type="predicted"/>
<dbReference type="SUPFAM" id="SSF51445">
    <property type="entry name" value="(Trans)glycosidases"/>
    <property type="match status" value="1"/>
</dbReference>
<accession>A0A0G4FI49</accession>
<organism evidence="1">
    <name type="scientific">Chromera velia CCMP2878</name>
    <dbReference type="NCBI Taxonomy" id="1169474"/>
    <lineage>
        <taxon>Eukaryota</taxon>
        <taxon>Sar</taxon>
        <taxon>Alveolata</taxon>
        <taxon>Colpodellida</taxon>
        <taxon>Chromeraceae</taxon>
        <taxon>Chromera</taxon>
    </lineage>
</organism>
<dbReference type="VEuPathDB" id="CryptoDB:Cvel_16990"/>
<gene>
    <name evidence="1" type="ORF">Cvel_16990</name>
</gene>
<protein>
    <submittedName>
        <fullName evidence="1">Uncharacterized protein</fullName>
    </submittedName>
</protein>
<evidence type="ECO:0000313" key="1">
    <source>
        <dbReference type="EMBL" id="CEM12794.1"/>
    </source>
</evidence>
<dbReference type="AlphaFoldDB" id="A0A0G4FI49"/>
<dbReference type="EMBL" id="CDMZ01000368">
    <property type="protein sequence ID" value="CEM12794.1"/>
    <property type="molecule type" value="Genomic_DNA"/>
</dbReference>
<reference evidence="1" key="1">
    <citation type="submission" date="2014-11" db="EMBL/GenBank/DDBJ databases">
        <authorList>
            <person name="Otto D Thomas"/>
            <person name="Naeem Raeece"/>
        </authorList>
    </citation>
    <scope>NUCLEOTIDE SEQUENCE</scope>
</reference>
<dbReference type="InterPro" id="IPR017853">
    <property type="entry name" value="GH"/>
</dbReference>
<sequence>MTAPTKTDSGWDFSLIDPITTSFVEAMENRSIVMNFATPPQWLFKTPKGPVVTPEDPNVRFLDYEQGTELRDPSMRELVSYYTSLYSYYCKGGFTDETGTFRKGYHFKFDWFEIFNEADFEYAMSMEQYTERYDAIVTALQKLFPEAKFVGLGLGGHNDFSRYVYFLHAGNHNPPSVPVDGFSFHFYALTDASMTTYEKAALSVFTQTDTFLQEVDQILLIKKEYRHEAQIFINEIGCGHYPEPAFGWAKYWTLCSSMYAYLYSELAKKGVEVVGQSQMIGFVNGTNAEWPSTSMMDWRDGQPNARYWMLKMLIDRFGSAPTMKSVINTSLVSTSDSKAESDDVYAQGFIVNGHAGNPSAAQTVLLVHKGASTTSAIDVSLDVFSGRKCSTSASGAPRMCFVDASTAPHAYSCSDVVGGVVTMRPGMVAVVDCIVEAGHDRLRLTPRVS</sequence>
<name>A0A0G4FI49_9ALVE</name>
<dbReference type="Gene3D" id="3.20.20.80">
    <property type="entry name" value="Glycosidases"/>
    <property type="match status" value="1"/>
</dbReference>